<keyword evidence="3" id="KW-1185">Reference proteome</keyword>
<name>A0A0N4XA95_HAEPC</name>
<dbReference type="Proteomes" id="UP000268014">
    <property type="component" value="Unassembled WGS sequence"/>
</dbReference>
<feature type="compositionally biased region" description="Basic residues" evidence="1">
    <location>
        <begin position="17"/>
        <end position="26"/>
    </location>
</feature>
<reference evidence="4" key="1">
    <citation type="submission" date="2017-02" db="UniProtKB">
        <authorList>
            <consortium name="WormBaseParasite"/>
        </authorList>
    </citation>
    <scope>IDENTIFICATION</scope>
</reference>
<protein>
    <submittedName>
        <fullName evidence="4">Ovule protein</fullName>
    </submittedName>
</protein>
<organism evidence="4">
    <name type="scientific">Haemonchus placei</name>
    <name type="common">Barber's pole worm</name>
    <dbReference type="NCBI Taxonomy" id="6290"/>
    <lineage>
        <taxon>Eukaryota</taxon>
        <taxon>Metazoa</taxon>
        <taxon>Ecdysozoa</taxon>
        <taxon>Nematoda</taxon>
        <taxon>Chromadorea</taxon>
        <taxon>Rhabditida</taxon>
        <taxon>Rhabditina</taxon>
        <taxon>Rhabditomorpha</taxon>
        <taxon>Strongyloidea</taxon>
        <taxon>Trichostrongylidae</taxon>
        <taxon>Haemonchus</taxon>
    </lineage>
</organism>
<evidence type="ECO:0000313" key="4">
    <source>
        <dbReference type="WBParaSite" id="HPLM_0002129001-mRNA-1"/>
    </source>
</evidence>
<accession>A0A0N4XA95</accession>
<dbReference type="AlphaFoldDB" id="A0A0N4XA95"/>
<reference evidence="2 3" key="2">
    <citation type="submission" date="2018-11" db="EMBL/GenBank/DDBJ databases">
        <authorList>
            <consortium name="Pathogen Informatics"/>
        </authorList>
    </citation>
    <scope>NUCLEOTIDE SEQUENCE [LARGE SCALE GENOMIC DNA]</scope>
    <source>
        <strain evidence="2 3">MHpl1</strain>
    </source>
</reference>
<proteinExistence type="predicted"/>
<dbReference type="OrthoDB" id="5874817at2759"/>
<sequence>MEQMFMLASKDRINRPPQKKRKRGHGSKIWISDLTDIDKIYKASEIRDIIASANV</sequence>
<gene>
    <name evidence="2" type="ORF">HPLM_LOCUS21279</name>
</gene>
<dbReference type="EMBL" id="UZAF01023201">
    <property type="protein sequence ID" value="VDO88938.1"/>
    <property type="molecule type" value="Genomic_DNA"/>
</dbReference>
<feature type="region of interest" description="Disordered" evidence="1">
    <location>
        <begin position="1"/>
        <end position="26"/>
    </location>
</feature>
<evidence type="ECO:0000256" key="1">
    <source>
        <dbReference type="SAM" id="MobiDB-lite"/>
    </source>
</evidence>
<evidence type="ECO:0000313" key="3">
    <source>
        <dbReference type="Proteomes" id="UP000268014"/>
    </source>
</evidence>
<dbReference type="WBParaSite" id="HPLM_0002129001-mRNA-1">
    <property type="protein sequence ID" value="HPLM_0002129001-mRNA-1"/>
    <property type="gene ID" value="HPLM_0002129001"/>
</dbReference>
<evidence type="ECO:0000313" key="2">
    <source>
        <dbReference type="EMBL" id="VDO88938.1"/>
    </source>
</evidence>